<dbReference type="PROSITE" id="PS51012">
    <property type="entry name" value="ABC_TM2"/>
    <property type="match status" value="1"/>
</dbReference>
<keyword evidence="8 9" id="KW-0472">Membrane</keyword>
<sequence length="288" mass="32183">MSDASLLNDPDFRVPGASRGLFDVFRHRYLLTLLLKKGVATRYHGSVLGWVWSYVRPGAQFLMYYLVIGVILQADHGMQFFPVYLFAGIVAVNLFSETLRNTTNAVVDNASLIKKIYLPRELFPVAATGVALVHFLPQAALLLIVALLCGWTIGWLQIVAFVAGTIIIVLFALGLGLFFGAINVAYRDARNFVDLILMFSTWASPVLYVWNLVYDRAPLWLYHVYMSNPITGAVELFHDAFWLPLEPSMPRPDNFLTYVLIGLAVSLGTLVIGQLVFRKMEGSFAQSL</sequence>
<dbReference type="PANTHER" id="PTHR30413">
    <property type="entry name" value="INNER MEMBRANE TRANSPORT PERMEASE"/>
    <property type="match status" value="1"/>
</dbReference>
<keyword evidence="7 9" id="KW-1133">Transmembrane helix</keyword>
<dbReference type="Proteomes" id="UP000070810">
    <property type="component" value="Unassembled WGS sequence"/>
</dbReference>
<dbReference type="EMBL" id="LDRK01000019">
    <property type="protein sequence ID" value="KTR86498.1"/>
    <property type="molecule type" value="Genomic_DNA"/>
</dbReference>
<dbReference type="AlphaFoldDB" id="A0A147EPW8"/>
<evidence type="ECO:0000313" key="11">
    <source>
        <dbReference type="EMBL" id="KTR86498.1"/>
    </source>
</evidence>
<dbReference type="PANTHER" id="PTHR30413:SF8">
    <property type="entry name" value="TRANSPORT PERMEASE PROTEIN"/>
    <property type="match status" value="1"/>
</dbReference>
<evidence type="ECO:0000256" key="3">
    <source>
        <dbReference type="ARBA" id="ARBA00022448"/>
    </source>
</evidence>
<name>A0A147EPW8_9MICO</name>
<evidence type="ECO:0000256" key="2">
    <source>
        <dbReference type="ARBA" id="ARBA00007783"/>
    </source>
</evidence>
<evidence type="ECO:0000256" key="7">
    <source>
        <dbReference type="ARBA" id="ARBA00022989"/>
    </source>
</evidence>
<accession>A0A147EPW8</accession>
<feature type="transmembrane region" description="Helical" evidence="9">
    <location>
        <begin position="78"/>
        <end position="95"/>
    </location>
</feature>
<keyword evidence="5" id="KW-0997">Cell inner membrane</keyword>
<proteinExistence type="inferred from homology"/>
<reference evidence="11 12" key="1">
    <citation type="journal article" date="2016" name="Front. Microbiol.">
        <title>Genomic Resource of Rice Seed Associated Bacteria.</title>
        <authorList>
            <person name="Midha S."/>
            <person name="Bansal K."/>
            <person name="Sharma S."/>
            <person name="Kumar N."/>
            <person name="Patil P.P."/>
            <person name="Chaudhry V."/>
            <person name="Patil P.B."/>
        </authorList>
    </citation>
    <scope>NUCLEOTIDE SEQUENCE [LARGE SCALE GENOMIC DNA]</scope>
    <source>
        <strain evidence="11 12">NS354</strain>
    </source>
</reference>
<evidence type="ECO:0000256" key="6">
    <source>
        <dbReference type="ARBA" id="ARBA00022692"/>
    </source>
</evidence>
<keyword evidence="12" id="KW-1185">Reference proteome</keyword>
<dbReference type="InterPro" id="IPR013525">
    <property type="entry name" value="ABC2_TM"/>
</dbReference>
<comment type="caution">
    <text evidence="11">The sequence shown here is derived from an EMBL/GenBank/DDBJ whole genome shotgun (WGS) entry which is preliminary data.</text>
</comment>
<evidence type="ECO:0000256" key="4">
    <source>
        <dbReference type="ARBA" id="ARBA00022475"/>
    </source>
</evidence>
<keyword evidence="4 9" id="KW-1003">Cell membrane</keyword>
<feature type="domain" description="ABC transmembrane type-2" evidence="10">
    <location>
        <begin position="48"/>
        <end position="280"/>
    </location>
</feature>
<keyword evidence="3 9" id="KW-0813">Transport</keyword>
<feature type="transmembrane region" description="Helical" evidence="9">
    <location>
        <begin position="47"/>
        <end position="72"/>
    </location>
</feature>
<evidence type="ECO:0000313" key="12">
    <source>
        <dbReference type="Proteomes" id="UP000070810"/>
    </source>
</evidence>
<feature type="transmembrane region" description="Helical" evidence="9">
    <location>
        <begin position="255"/>
        <end position="277"/>
    </location>
</feature>
<feature type="transmembrane region" description="Helical" evidence="9">
    <location>
        <begin position="122"/>
        <end position="148"/>
    </location>
</feature>
<dbReference type="GO" id="GO:0005886">
    <property type="term" value="C:plasma membrane"/>
    <property type="evidence" value="ECO:0007669"/>
    <property type="project" value="UniProtKB-SubCell"/>
</dbReference>
<evidence type="ECO:0000256" key="8">
    <source>
        <dbReference type="ARBA" id="ARBA00023136"/>
    </source>
</evidence>
<protein>
    <recommendedName>
        <fullName evidence="9">Transport permease protein</fullName>
    </recommendedName>
</protein>
<dbReference type="Pfam" id="PF01061">
    <property type="entry name" value="ABC2_membrane"/>
    <property type="match status" value="1"/>
</dbReference>
<dbReference type="GO" id="GO:0015920">
    <property type="term" value="P:lipopolysaccharide transport"/>
    <property type="evidence" value="ECO:0007669"/>
    <property type="project" value="TreeGrafter"/>
</dbReference>
<evidence type="ECO:0000256" key="1">
    <source>
        <dbReference type="ARBA" id="ARBA00004429"/>
    </source>
</evidence>
<comment type="subcellular location">
    <subcellularLocation>
        <location evidence="1">Cell inner membrane</location>
        <topology evidence="1">Multi-pass membrane protein</topology>
    </subcellularLocation>
    <subcellularLocation>
        <location evidence="9">Cell membrane</location>
        <topology evidence="9">Multi-pass membrane protein</topology>
    </subcellularLocation>
</comment>
<gene>
    <name evidence="11" type="ORF">NS354_04615</name>
</gene>
<dbReference type="InterPro" id="IPR047817">
    <property type="entry name" value="ABC2_TM_bact-type"/>
</dbReference>
<feature type="transmembrane region" description="Helical" evidence="9">
    <location>
        <begin position="154"/>
        <end position="180"/>
    </location>
</feature>
<feature type="transmembrane region" description="Helical" evidence="9">
    <location>
        <begin position="192"/>
        <end position="213"/>
    </location>
</feature>
<evidence type="ECO:0000259" key="10">
    <source>
        <dbReference type="PROSITE" id="PS51012"/>
    </source>
</evidence>
<dbReference type="PATRIC" id="fig|1079994.3.peg.975"/>
<evidence type="ECO:0000256" key="9">
    <source>
        <dbReference type="RuleBase" id="RU361157"/>
    </source>
</evidence>
<evidence type="ECO:0000256" key="5">
    <source>
        <dbReference type="ARBA" id="ARBA00022519"/>
    </source>
</evidence>
<dbReference type="RefSeq" id="WP_058593424.1">
    <property type="nucleotide sequence ID" value="NZ_LDRK01000019.1"/>
</dbReference>
<organism evidence="11 12">
    <name type="scientific">Leucobacter chromiiresistens</name>
    <dbReference type="NCBI Taxonomy" id="1079994"/>
    <lineage>
        <taxon>Bacteria</taxon>
        <taxon>Bacillati</taxon>
        <taxon>Actinomycetota</taxon>
        <taxon>Actinomycetes</taxon>
        <taxon>Micrococcales</taxon>
        <taxon>Microbacteriaceae</taxon>
        <taxon>Leucobacter</taxon>
    </lineage>
</organism>
<dbReference type="GO" id="GO:0140359">
    <property type="term" value="F:ABC-type transporter activity"/>
    <property type="evidence" value="ECO:0007669"/>
    <property type="project" value="InterPro"/>
</dbReference>
<comment type="similarity">
    <text evidence="2 9">Belongs to the ABC-2 integral membrane protein family.</text>
</comment>
<keyword evidence="6 9" id="KW-0812">Transmembrane</keyword>
<dbReference type="OrthoDB" id="9789409at2"/>